<reference evidence="1 2" key="1">
    <citation type="submission" date="2021-03" db="EMBL/GenBank/DDBJ databases">
        <title>Sequencing the genomes of 1000 actinobacteria strains.</title>
        <authorList>
            <person name="Klenk H.-P."/>
        </authorList>
    </citation>
    <scope>NUCLEOTIDE SEQUENCE [LARGE SCALE GENOMIC DNA]</scope>
    <source>
        <strain evidence="1 2">DSM 45510</strain>
    </source>
</reference>
<evidence type="ECO:0000313" key="2">
    <source>
        <dbReference type="Proteomes" id="UP000741013"/>
    </source>
</evidence>
<proteinExistence type="predicted"/>
<gene>
    <name evidence="1" type="ORF">JOM49_003772</name>
</gene>
<dbReference type="InterPro" id="IPR011990">
    <property type="entry name" value="TPR-like_helical_dom_sf"/>
</dbReference>
<comment type="caution">
    <text evidence="1">The sequence shown here is derived from an EMBL/GenBank/DDBJ whole genome shotgun (WGS) entry which is preliminary data.</text>
</comment>
<dbReference type="Proteomes" id="UP000741013">
    <property type="component" value="Unassembled WGS sequence"/>
</dbReference>
<dbReference type="EMBL" id="JAGGMS010000001">
    <property type="protein sequence ID" value="MBP2182246.1"/>
    <property type="molecule type" value="Genomic_DNA"/>
</dbReference>
<dbReference type="Gene3D" id="1.25.40.10">
    <property type="entry name" value="Tetratricopeptide repeat domain"/>
    <property type="match status" value="1"/>
</dbReference>
<evidence type="ECO:0000313" key="1">
    <source>
        <dbReference type="EMBL" id="MBP2182246.1"/>
    </source>
</evidence>
<accession>A0ABS4PUI0</accession>
<keyword evidence="2" id="KW-1185">Reference proteome</keyword>
<dbReference type="SUPFAM" id="SSF48452">
    <property type="entry name" value="TPR-like"/>
    <property type="match status" value="1"/>
</dbReference>
<sequence>MAVLPVASRKAEISRWENGHVLPEPAMRRVFREIYGRTDEDLGFPSSVDGRPLGEELVERLVIARRVDPQTVELFRREVDGVRHADRRFGSAERLERLRGQISELDDLIRHTLLQRHRAPLAGVLTEASTLAGWTSLDIGSLKQAWAHYEQAKAAAREAESAALLAHATAEQAFVLIDAGNVEDAVELFAEARDIGKRAPRLLRAWLAAAQGEGHAISGDGDNALRSFDEADELRPSELVYPELPFLFLGGTHLDRWRGNALVHLGAEEAISHLEAVIDGVPSEFVRARASACVDLALAYGAAGDREGAETYARQARQLISQLRSARLRRRLERLVLPQPSRELR</sequence>
<protein>
    <submittedName>
        <fullName evidence="1">Tetratricopeptide (TPR) repeat protein</fullName>
    </submittedName>
</protein>
<organism evidence="1 2">
    <name type="scientific">Amycolatopsis magusensis</name>
    <dbReference type="NCBI Taxonomy" id="882444"/>
    <lineage>
        <taxon>Bacteria</taxon>
        <taxon>Bacillati</taxon>
        <taxon>Actinomycetota</taxon>
        <taxon>Actinomycetes</taxon>
        <taxon>Pseudonocardiales</taxon>
        <taxon>Pseudonocardiaceae</taxon>
        <taxon>Amycolatopsis</taxon>
    </lineage>
</organism>
<name>A0ABS4PUI0_9PSEU</name>